<protein>
    <submittedName>
        <fullName evidence="3">Molecular chaperone</fullName>
    </submittedName>
</protein>
<dbReference type="CDD" id="cd06257">
    <property type="entry name" value="DnaJ"/>
    <property type="match status" value="1"/>
</dbReference>
<proteinExistence type="predicted"/>
<dbReference type="SUPFAM" id="SSF46565">
    <property type="entry name" value="Chaperone J-domain"/>
    <property type="match status" value="1"/>
</dbReference>
<organism evidence="3 4">
    <name type="scientific">Alishewanella tabrizica</name>
    <dbReference type="NCBI Taxonomy" id="671278"/>
    <lineage>
        <taxon>Bacteria</taxon>
        <taxon>Pseudomonadati</taxon>
        <taxon>Pseudomonadota</taxon>
        <taxon>Gammaproteobacteria</taxon>
        <taxon>Alteromonadales</taxon>
        <taxon>Alteromonadaceae</taxon>
        <taxon>Alishewanella</taxon>
    </lineage>
</organism>
<evidence type="ECO:0000313" key="3">
    <source>
        <dbReference type="EMBL" id="GGW71591.1"/>
    </source>
</evidence>
<feature type="domain" description="J" evidence="2">
    <location>
        <begin position="158"/>
        <end position="210"/>
    </location>
</feature>
<dbReference type="SMART" id="SM00271">
    <property type="entry name" value="DnaJ"/>
    <property type="match status" value="1"/>
</dbReference>
<keyword evidence="1" id="KW-0143">Chaperone</keyword>
<dbReference type="InterPro" id="IPR001623">
    <property type="entry name" value="DnaJ_domain"/>
</dbReference>
<dbReference type="InterPro" id="IPR036869">
    <property type="entry name" value="J_dom_sf"/>
</dbReference>
<comment type="caution">
    <text evidence="3">The sequence shown here is derived from an EMBL/GenBank/DDBJ whole genome shotgun (WGS) entry which is preliminary data.</text>
</comment>
<dbReference type="PROSITE" id="PS50076">
    <property type="entry name" value="DNAJ_2"/>
    <property type="match status" value="1"/>
</dbReference>
<evidence type="ECO:0000313" key="4">
    <source>
        <dbReference type="Proteomes" id="UP000634667"/>
    </source>
</evidence>
<evidence type="ECO:0000256" key="1">
    <source>
        <dbReference type="ARBA" id="ARBA00023186"/>
    </source>
</evidence>
<dbReference type="Gene3D" id="1.10.287.110">
    <property type="entry name" value="DnaJ domain"/>
    <property type="match status" value="1"/>
</dbReference>
<reference evidence="4" key="1">
    <citation type="journal article" date="2019" name="Int. J. Syst. Evol. Microbiol.">
        <title>The Global Catalogue of Microorganisms (GCM) 10K type strain sequencing project: providing services to taxonomists for standard genome sequencing and annotation.</title>
        <authorList>
            <consortium name="The Broad Institute Genomics Platform"/>
            <consortium name="The Broad Institute Genome Sequencing Center for Infectious Disease"/>
            <person name="Wu L."/>
            <person name="Ma J."/>
        </authorList>
    </citation>
    <scope>NUCLEOTIDE SEQUENCE [LARGE SCALE GENOMIC DNA]</scope>
    <source>
        <strain evidence="4">KCTC 23723</strain>
    </source>
</reference>
<dbReference type="Pfam" id="PF12339">
    <property type="entry name" value="DNAJ_related"/>
    <property type="match status" value="1"/>
</dbReference>
<dbReference type="EMBL" id="BMYR01000014">
    <property type="protein sequence ID" value="GGW71591.1"/>
    <property type="molecule type" value="Genomic_DNA"/>
</dbReference>
<sequence length="210" mass="24780">MPALFYMSLKSTLLPPLPTQALAQLEHQLETLLLRRFGELTEQQLLSMLPIKSLSQITEGQHALFQRHFVLYHLLYRLAERWQLAEIAHLEIGLARINISPWHAGLPKLVDSKAAYYADWQNYWRMTPLALSERLQQFWQSYQQRYGDMTLINLTDDEALQLLQLDWPCSLQELKKAFRKQSLKHHPDRGGDKHSFVRLSLAYKKILRRF</sequence>
<dbReference type="InterPro" id="IPR021059">
    <property type="entry name" value="DnaJ-related_N"/>
</dbReference>
<evidence type="ECO:0000259" key="2">
    <source>
        <dbReference type="PROSITE" id="PS50076"/>
    </source>
</evidence>
<keyword evidence="4" id="KW-1185">Reference proteome</keyword>
<dbReference type="Proteomes" id="UP000634667">
    <property type="component" value="Unassembled WGS sequence"/>
</dbReference>
<name>A0ABQ2WW28_9ALTE</name>
<accession>A0ABQ2WW28</accession>
<dbReference type="Pfam" id="PF00226">
    <property type="entry name" value="DnaJ"/>
    <property type="match status" value="1"/>
</dbReference>
<gene>
    <name evidence="3" type="ORF">GCM10008111_29510</name>
</gene>